<name>A0A6P9EGK4_JUGRE</name>
<dbReference type="PANTHER" id="PTHR31170:SF25">
    <property type="entry name" value="BNAA09G04570D PROTEIN"/>
    <property type="match status" value="1"/>
</dbReference>
<dbReference type="InterPro" id="IPR004158">
    <property type="entry name" value="DUF247_pln"/>
</dbReference>
<dbReference type="OrthoDB" id="1849062at2759"/>
<dbReference type="AlphaFoldDB" id="A0A6P9EGK4"/>
<evidence type="ECO:0000256" key="1">
    <source>
        <dbReference type="SAM" id="Coils"/>
    </source>
</evidence>
<dbReference type="RefSeq" id="XP_035546466.1">
    <property type="nucleotide sequence ID" value="XM_035690573.1"/>
</dbReference>
<protein>
    <submittedName>
        <fullName evidence="3">UPF0481 protein At3g47200-like</fullName>
    </submittedName>
</protein>
<gene>
    <name evidence="3" type="primary">LOC108997756</name>
</gene>
<keyword evidence="1" id="KW-0175">Coiled coil</keyword>
<dbReference type="Pfam" id="PF03140">
    <property type="entry name" value="DUF247"/>
    <property type="match status" value="2"/>
</dbReference>
<proteinExistence type="predicted"/>
<dbReference type="GeneID" id="108997756"/>
<evidence type="ECO:0000313" key="2">
    <source>
        <dbReference type="Proteomes" id="UP000235220"/>
    </source>
</evidence>
<accession>A0A6P9EGK4</accession>
<dbReference type="InParanoid" id="A0A6P9EGK4"/>
<dbReference type="Proteomes" id="UP000235220">
    <property type="component" value="Chromosome 6"/>
</dbReference>
<organism evidence="2 3">
    <name type="scientific">Juglans regia</name>
    <name type="common">English walnut</name>
    <dbReference type="NCBI Taxonomy" id="51240"/>
    <lineage>
        <taxon>Eukaryota</taxon>
        <taxon>Viridiplantae</taxon>
        <taxon>Streptophyta</taxon>
        <taxon>Embryophyta</taxon>
        <taxon>Tracheophyta</taxon>
        <taxon>Spermatophyta</taxon>
        <taxon>Magnoliopsida</taxon>
        <taxon>eudicotyledons</taxon>
        <taxon>Gunneridae</taxon>
        <taxon>Pentapetalae</taxon>
        <taxon>rosids</taxon>
        <taxon>fabids</taxon>
        <taxon>Fagales</taxon>
        <taxon>Juglandaceae</taxon>
        <taxon>Juglans</taxon>
    </lineage>
</organism>
<dbReference type="PANTHER" id="PTHR31170">
    <property type="entry name" value="BNAC04G53230D PROTEIN"/>
    <property type="match status" value="1"/>
</dbReference>
<evidence type="ECO:0000313" key="3">
    <source>
        <dbReference type="RefSeq" id="XP_035546466.1"/>
    </source>
</evidence>
<reference evidence="3" key="1">
    <citation type="submission" date="2025-08" db="UniProtKB">
        <authorList>
            <consortium name="RefSeq"/>
        </authorList>
    </citation>
    <scope>IDENTIFICATION</scope>
    <source>
        <tissue evidence="3">Leaves</tissue>
    </source>
</reference>
<feature type="coiled-coil region" evidence="1">
    <location>
        <begin position="90"/>
        <end position="117"/>
    </location>
</feature>
<dbReference type="KEGG" id="jre:108997756"/>
<sequence>MAGTSTPCMKEWFETIMAAGENAENQPQTAPTPKLQPVIFLLRDNKNFAKYYEPRVVSLGPIHHGKERYQLGEKYKLRLTQDFVTESCENVNIDDLYKKIEQEIEELKECFKEAVTKPYDNDSLARILFVDGCVVLQYIYYAVNNKFKEKNIKDDSVAFCQQDLFLLENQLLYRLLESLMSLSKMRGKFRSSIQNFIKRNHNMLLEGGQQLSRNGERSEDSEPPPTHLLDLLRTSLLGPPGDQTHTENSRIERKDPEWQSYRNLQELKAAGIIVKRSCIKTGPKFLNMIAYEMCLDFDNDFGVTSYISFLDSHIDEASDVKDLRKARVLYNFLGSDVEVAQLFNEIGTDLVPNLEAYKDVKYQIQECYDNTWMRFTAEFFHYHFRTSWTGFASLGALFALFLGATQTWFAVFSPDHCDDFCKKFTQNL</sequence>
<keyword evidence="2" id="KW-1185">Reference proteome</keyword>